<accession>A0AAD8AEZ7</accession>
<evidence type="ECO:0000259" key="2">
    <source>
        <dbReference type="PROSITE" id="PS50238"/>
    </source>
</evidence>
<feature type="domain" description="Rho-GAP" evidence="2">
    <location>
        <begin position="1"/>
        <end position="184"/>
    </location>
</feature>
<feature type="non-terminal residue" evidence="3">
    <location>
        <position position="1"/>
    </location>
</feature>
<dbReference type="PROSITE" id="PS50238">
    <property type="entry name" value="RHOGAP"/>
    <property type="match status" value="1"/>
</dbReference>
<feature type="region of interest" description="Disordered" evidence="1">
    <location>
        <begin position="246"/>
        <end position="284"/>
    </location>
</feature>
<feature type="compositionally biased region" description="Basic and acidic residues" evidence="1">
    <location>
        <begin position="769"/>
        <end position="781"/>
    </location>
</feature>
<feature type="compositionally biased region" description="Basic residues" evidence="1">
    <location>
        <begin position="862"/>
        <end position="879"/>
    </location>
</feature>
<evidence type="ECO:0000256" key="1">
    <source>
        <dbReference type="SAM" id="MobiDB-lite"/>
    </source>
</evidence>
<name>A0AAD8AEZ7_DIPPU</name>
<feature type="compositionally biased region" description="Basic and acidic residues" evidence="1">
    <location>
        <begin position="729"/>
        <end position="741"/>
    </location>
</feature>
<feature type="region of interest" description="Disordered" evidence="1">
    <location>
        <begin position="700"/>
        <end position="813"/>
    </location>
</feature>
<organism evidence="3 4">
    <name type="scientific">Diploptera punctata</name>
    <name type="common">Pacific beetle cockroach</name>
    <dbReference type="NCBI Taxonomy" id="6984"/>
    <lineage>
        <taxon>Eukaryota</taxon>
        <taxon>Metazoa</taxon>
        <taxon>Ecdysozoa</taxon>
        <taxon>Arthropoda</taxon>
        <taxon>Hexapoda</taxon>
        <taxon>Insecta</taxon>
        <taxon>Pterygota</taxon>
        <taxon>Neoptera</taxon>
        <taxon>Polyneoptera</taxon>
        <taxon>Dictyoptera</taxon>
        <taxon>Blattodea</taxon>
        <taxon>Blaberoidea</taxon>
        <taxon>Blaberidae</taxon>
        <taxon>Diplopterinae</taxon>
        <taxon>Diploptera</taxon>
    </lineage>
</organism>
<gene>
    <name evidence="3" type="ORF">L9F63_011288</name>
</gene>
<dbReference type="AlphaFoldDB" id="A0AAD8AEZ7"/>
<feature type="compositionally biased region" description="Basic and acidic residues" evidence="1">
    <location>
        <begin position="646"/>
        <end position="662"/>
    </location>
</feature>
<feature type="compositionally biased region" description="Basic and acidic residues" evidence="1">
    <location>
        <begin position="617"/>
        <end position="638"/>
    </location>
</feature>
<protein>
    <recommendedName>
        <fullName evidence="2">Rho-GAP domain-containing protein</fullName>
    </recommendedName>
</protein>
<dbReference type="PANTHER" id="PTHR23175:SF23">
    <property type="entry name" value="PDZ DOMAIN-CONTAINING PROTEIN"/>
    <property type="match status" value="1"/>
</dbReference>
<reference evidence="3" key="1">
    <citation type="journal article" date="2023" name="IScience">
        <title>Live-bearing cockroach genome reveals convergent evolutionary mechanisms linked to viviparity in insects and beyond.</title>
        <authorList>
            <person name="Fouks B."/>
            <person name="Harrison M.C."/>
            <person name="Mikhailova A.A."/>
            <person name="Marchal E."/>
            <person name="English S."/>
            <person name="Carruthers M."/>
            <person name="Jennings E.C."/>
            <person name="Chiamaka E.L."/>
            <person name="Frigard R.A."/>
            <person name="Pippel M."/>
            <person name="Attardo G.M."/>
            <person name="Benoit J.B."/>
            <person name="Bornberg-Bauer E."/>
            <person name="Tobe S.S."/>
        </authorList>
    </citation>
    <scope>NUCLEOTIDE SEQUENCE</scope>
    <source>
        <strain evidence="3">Stay&amp;Tobe</strain>
    </source>
</reference>
<dbReference type="SUPFAM" id="SSF48350">
    <property type="entry name" value="GTPase activation domain, GAP"/>
    <property type="match status" value="1"/>
</dbReference>
<sequence>SSFSEYVPLLVEVCTNIVELRGLEIIGIYRVPGNTAAVSSLTEEVNKGFDNISQDPRWNDVNVISSLLKLFFRKLPDSLLTSELYTHFIEADKIEDPFKRITTIRRLLRELPDHHFETLKFLLFHLKKVVEHSASNKMEARNLAIVFGPTLVRTAGDDMVTMVTDMSHQCRIVELLISHVDWFFSEDDSDDFSNFPFSLPQESGDLEPAAANHNLLLSNIQKVEGIRRDISAKDIVSSIISAANRKMQKAKSRKGGGDIKQKNVDSKSAKHKEPSLASGEIEDQQTSNIASSIFESVVFSGNIVKNIHTGEEEDLAQSIEPNDDTSAPIEDGTIKTYAGLSATTQERIRRFERETKAMLQRDLTRQRRDTERREAEKRRIDMELQQAKRDMESEDLLDEIADNPSDITKKITDMNNLVRFGYVKNWISRQYRCFKYSCHKFKHINDTSSNREHQPLLRRGSSAENINTQQNANSQKGTQNGTLKKLKTGKEQLELTPPVLSSQPPSPLIGSLRCGSLDSLQEAYGSDRPQSDISDDGSDLLASLTSTFDRKLKSLLSATSTTVEAESDKFPQSSSKVEDVGKLPSEKAKVVAATTTSTALFRDPSLHRRRSASVDPEGQRQDTVKKKEEGREVEKKPQDSVIVRGRSRESTSRNEDVADNHKMNVNTNQRPKSIDSISKSEKSELLNITKIGLSEPSTKEAIPVNTKLKRSESLTERGSESAFTNTKLKRSESLTKAEKSETASNTRLRRSESLTKTERSESPSNTKLKRSDSLTKTEKTESNISKRRQQEMLISGAGIRTSNRSKRSIKRRHTVGGTKDFDKVNWLDNRLQYEQLAENEAANAMLVIKALYRQSFSLGSTRRSHKRIRMSQRQNRARRHDGGECIPSKKWPWPFLTHPLILLEEGFYTMKMTFLTFLHHVIPVHHMHPGRELDTTVKIRAPTSELIRRADDPRFPDIIETGRVLSNREMQE</sequence>
<feature type="compositionally biased region" description="Basic residues" evidence="1">
    <location>
        <begin position="803"/>
        <end position="813"/>
    </location>
</feature>
<dbReference type="EMBL" id="JASPKZ010001583">
    <property type="protein sequence ID" value="KAJ9597846.1"/>
    <property type="molecule type" value="Genomic_DNA"/>
</dbReference>
<proteinExistence type="predicted"/>
<feature type="region of interest" description="Disordered" evidence="1">
    <location>
        <begin position="359"/>
        <end position="378"/>
    </location>
</feature>
<dbReference type="InterPro" id="IPR000198">
    <property type="entry name" value="RhoGAP_dom"/>
</dbReference>
<dbReference type="PANTHER" id="PTHR23175">
    <property type="entry name" value="PDZ DOMAIN-CONTAINING PROTEIN"/>
    <property type="match status" value="1"/>
</dbReference>
<feature type="compositionally biased region" description="Basic and acidic residues" evidence="1">
    <location>
        <begin position="255"/>
        <end position="274"/>
    </location>
</feature>
<feature type="compositionally biased region" description="Basic and acidic residues" evidence="1">
    <location>
        <begin position="709"/>
        <end position="719"/>
    </location>
</feature>
<dbReference type="Proteomes" id="UP001233999">
    <property type="component" value="Unassembled WGS sequence"/>
</dbReference>
<evidence type="ECO:0000313" key="4">
    <source>
        <dbReference type="Proteomes" id="UP001233999"/>
    </source>
</evidence>
<dbReference type="Gene3D" id="1.10.555.10">
    <property type="entry name" value="Rho GTPase activation protein"/>
    <property type="match status" value="1"/>
</dbReference>
<dbReference type="SMART" id="SM00324">
    <property type="entry name" value="RhoGAP"/>
    <property type="match status" value="1"/>
</dbReference>
<reference evidence="3" key="2">
    <citation type="submission" date="2023-05" db="EMBL/GenBank/DDBJ databases">
        <authorList>
            <person name="Fouks B."/>
        </authorList>
    </citation>
    <scope>NUCLEOTIDE SEQUENCE</scope>
    <source>
        <strain evidence="3">Stay&amp;Tobe</strain>
        <tissue evidence="3">Testes</tissue>
    </source>
</reference>
<feature type="region of interest" description="Disordered" evidence="1">
    <location>
        <begin position="312"/>
        <end position="331"/>
    </location>
</feature>
<dbReference type="Pfam" id="PF00620">
    <property type="entry name" value="RhoGAP"/>
    <property type="match status" value="1"/>
</dbReference>
<dbReference type="GO" id="GO:0007165">
    <property type="term" value="P:signal transduction"/>
    <property type="evidence" value="ECO:0007669"/>
    <property type="project" value="InterPro"/>
</dbReference>
<evidence type="ECO:0000313" key="3">
    <source>
        <dbReference type="EMBL" id="KAJ9597846.1"/>
    </source>
</evidence>
<feature type="non-terminal residue" evidence="3">
    <location>
        <position position="972"/>
    </location>
</feature>
<keyword evidence="4" id="KW-1185">Reference proteome</keyword>
<feature type="compositionally biased region" description="Basic and acidic residues" evidence="1">
    <location>
        <begin position="362"/>
        <end position="378"/>
    </location>
</feature>
<dbReference type="FunFam" id="1.10.555.10:FF:000058">
    <property type="entry name" value="GTPase-activating protein pac-1"/>
    <property type="match status" value="1"/>
</dbReference>
<comment type="caution">
    <text evidence="3">The sequence shown here is derived from an EMBL/GenBank/DDBJ whole genome shotgun (WGS) entry which is preliminary data.</text>
</comment>
<dbReference type="InterPro" id="IPR008936">
    <property type="entry name" value="Rho_GTPase_activation_prot"/>
</dbReference>
<feature type="region of interest" description="Disordered" evidence="1">
    <location>
        <begin position="862"/>
        <end position="883"/>
    </location>
</feature>
<feature type="compositionally biased region" description="Basic and acidic residues" evidence="1">
    <location>
        <begin position="749"/>
        <end position="761"/>
    </location>
</feature>
<feature type="region of interest" description="Disordered" evidence="1">
    <location>
        <begin position="601"/>
        <end position="679"/>
    </location>
</feature>